<dbReference type="Pfam" id="PF07690">
    <property type="entry name" value="MFS_1"/>
    <property type="match status" value="1"/>
</dbReference>
<keyword evidence="2" id="KW-0813">Transport</keyword>
<feature type="transmembrane region" description="Helical" evidence="7">
    <location>
        <begin position="235"/>
        <end position="253"/>
    </location>
</feature>
<keyword evidence="3" id="KW-1003">Cell membrane</keyword>
<keyword evidence="4 7" id="KW-0812">Transmembrane</keyword>
<evidence type="ECO:0000259" key="8">
    <source>
        <dbReference type="PROSITE" id="PS50850"/>
    </source>
</evidence>
<dbReference type="PANTHER" id="PTHR42718">
    <property type="entry name" value="MAJOR FACILITATOR SUPERFAMILY MULTIDRUG TRANSPORTER MFSC"/>
    <property type="match status" value="1"/>
</dbReference>
<feature type="transmembrane region" description="Helical" evidence="7">
    <location>
        <begin position="168"/>
        <end position="192"/>
    </location>
</feature>
<feature type="domain" description="Major facilitator superfamily (MFS) profile" evidence="8">
    <location>
        <begin position="16"/>
        <end position="499"/>
    </location>
</feature>
<keyword evidence="6 7" id="KW-0472">Membrane</keyword>
<dbReference type="PANTHER" id="PTHR42718:SF42">
    <property type="entry name" value="EXPORT PROTEIN"/>
    <property type="match status" value="1"/>
</dbReference>
<feature type="transmembrane region" description="Helical" evidence="7">
    <location>
        <begin position="204"/>
        <end position="223"/>
    </location>
</feature>
<dbReference type="Proteomes" id="UP001501705">
    <property type="component" value="Unassembled WGS sequence"/>
</dbReference>
<proteinExistence type="predicted"/>
<comment type="caution">
    <text evidence="9">The sequence shown here is derived from an EMBL/GenBank/DDBJ whole genome shotgun (WGS) entry which is preliminary data.</text>
</comment>
<dbReference type="NCBIfam" id="TIGR00711">
    <property type="entry name" value="efflux_EmrB"/>
    <property type="match status" value="1"/>
</dbReference>
<dbReference type="Gene3D" id="1.20.1250.20">
    <property type="entry name" value="MFS general substrate transporter like domains"/>
    <property type="match status" value="1"/>
</dbReference>
<keyword evidence="5 7" id="KW-1133">Transmembrane helix</keyword>
<evidence type="ECO:0000256" key="3">
    <source>
        <dbReference type="ARBA" id="ARBA00022475"/>
    </source>
</evidence>
<dbReference type="CDD" id="cd17321">
    <property type="entry name" value="MFS_MMR_MDR_like"/>
    <property type="match status" value="1"/>
</dbReference>
<feature type="transmembrane region" description="Helical" evidence="7">
    <location>
        <begin position="335"/>
        <end position="357"/>
    </location>
</feature>
<accession>A0ABP4MS63</accession>
<feature type="transmembrane region" description="Helical" evidence="7">
    <location>
        <begin position="304"/>
        <end position="323"/>
    </location>
</feature>
<protein>
    <submittedName>
        <fullName evidence="9">MFS transporter</fullName>
    </submittedName>
</protein>
<dbReference type="InterPro" id="IPR004638">
    <property type="entry name" value="EmrB-like"/>
</dbReference>
<evidence type="ECO:0000256" key="2">
    <source>
        <dbReference type="ARBA" id="ARBA00022448"/>
    </source>
</evidence>
<feature type="transmembrane region" description="Helical" evidence="7">
    <location>
        <begin position="16"/>
        <end position="37"/>
    </location>
</feature>
<keyword evidence="10" id="KW-1185">Reference proteome</keyword>
<evidence type="ECO:0000313" key="10">
    <source>
        <dbReference type="Proteomes" id="UP001501705"/>
    </source>
</evidence>
<dbReference type="InterPro" id="IPR036259">
    <property type="entry name" value="MFS_trans_sf"/>
</dbReference>
<evidence type="ECO:0000256" key="6">
    <source>
        <dbReference type="ARBA" id="ARBA00023136"/>
    </source>
</evidence>
<dbReference type="InterPro" id="IPR020846">
    <property type="entry name" value="MFS_dom"/>
</dbReference>
<sequence>MSSIDPIPDVRRQRRILTVLVVSAVLIWIDSTVLGIALERLADPVDGLGATPGQLQWAIGIYSLLFATALFLAGALGDRYGHRTVLMLGLLIFGIASAWAAWATGPAALILARATMGLGGALIMPPSMAIIGWTFPPQRRAAAIAVWGSSAGVGVAVGPVLGGLLIDHFWWGSVFTINLPIVAFGLIGAALVLPNPRSPERRRLDPLGLSLSTLGLLGVSYGLIDGGHQGGWDRWQVWASIIAGLVLLAGFIVSEWREKQPSFDPRLFRNRRFAAGNFALSVVFLTLTGQSFYLAFYYQGARGMSALSAGLMSLPAAIGVIIGSQLGARLAARFGVAKVSGTAVLVLALCFGLNVLYDVNTSLIWLGIVGGIAGTCIGMTTAPTTAAIMATLPLDRMGAGSAVNNALRQVGSVLGVAVLGTIVSSTYQHKISSSLTGLPAEVGTSAETTRHAAVALGRPELVQRANDAFIHAMHLAAVVAGAIVLVGALVLIWAFRSSSRRMSHQEDVDRVLRFQDEAVTFVQGSGGAALEDVQGDRGVGGVGLVQDGAEDG</sequence>
<dbReference type="InterPro" id="IPR011701">
    <property type="entry name" value="MFS"/>
</dbReference>
<feature type="transmembrane region" description="Helical" evidence="7">
    <location>
        <begin position="84"/>
        <end position="102"/>
    </location>
</feature>
<feature type="transmembrane region" description="Helical" evidence="7">
    <location>
        <begin position="274"/>
        <end position="298"/>
    </location>
</feature>
<evidence type="ECO:0000256" key="1">
    <source>
        <dbReference type="ARBA" id="ARBA00004651"/>
    </source>
</evidence>
<organism evidence="9 10">
    <name type="scientific">Kribbella hippodromi</name>
    <dbReference type="NCBI Taxonomy" id="434347"/>
    <lineage>
        <taxon>Bacteria</taxon>
        <taxon>Bacillati</taxon>
        <taxon>Actinomycetota</taxon>
        <taxon>Actinomycetes</taxon>
        <taxon>Propionibacteriales</taxon>
        <taxon>Kribbellaceae</taxon>
        <taxon>Kribbella</taxon>
    </lineage>
</organism>
<evidence type="ECO:0000256" key="7">
    <source>
        <dbReference type="SAM" id="Phobius"/>
    </source>
</evidence>
<dbReference type="EMBL" id="BAAAPH010000001">
    <property type="protein sequence ID" value="GAA1549020.1"/>
    <property type="molecule type" value="Genomic_DNA"/>
</dbReference>
<evidence type="ECO:0000256" key="5">
    <source>
        <dbReference type="ARBA" id="ARBA00022989"/>
    </source>
</evidence>
<dbReference type="SUPFAM" id="SSF103473">
    <property type="entry name" value="MFS general substrate transporter"/>
    <property type="match status" value="1"/>
</dbReference>
<comment type="subcellular location">
    <subcellularLocation>
        <location evidence="1">Cell membrane</location>
        <topology evidence="1">Multi-pass membrane protein</topology>
    </subcellularLocation>
</comment>
<name>A0ABP4MS63_9ACTN</name>
<feature type="transmembrane region" description="Helical" evidence="7">
    <location>
        <begin position="363"/>
        <end position="394"/>
    </location>
</feature>
<gene>
    <name evidence="9" type="ORF">GCM10009804_01660</name>
</gene>
<reference evidence="10" key="1">
    <citation type="journal article" date="2019" name="Int. J. Syst. Evol. Microbiol.">
        <title>The Global Catalogue of Microorganisms (GCM) 10K type strain sequencing project: providing services to taxonomists for standard genome sequencing and annotation.</title>
        <authorList>
            <consortium name="The Broad Institute Genomics Platform"/>
            <consortium name="The Broad Institute Genome Sequencing Center for Infectious Disease"/>
            <person name="Wu L."/>
            <person name="Ma J."/>
        </authorList>
    </citation>
    <scope>NUCLEOTIDE SEQUENCE [LARGE SCALE GENOMIC DNA]</scope>
    <source>
        <strain evidence="10">JCM 15572</strain>
    </source>
</reference>
<feature type="transmembrane region" description="Helical" evidence="7">
    <location>
        <begin position="57"/>
        <end position="77"/>
    </location>
</feature>
<feature type="transmembrane region" description="Helical" evidence="7">
    <location>
        <begin position="114"/>
        <end position="135"/>
    </location>
</feature>
<evidence type="ECO:0000313" key="9">
    <source>
        <dbReference type="EMBL" id="GAA1549020.1"/>
    </source>
</evidence>
<dbReference type="PROSITE" id="PS50850">
    <property type="entry name" value="MFS"/>
    <property type="match status" value="1"/>
</dbReference>
<feature type="transmembrane region" description="Helical" evidence="7">
    <location>
        <begin position="142"/>
        <end position="162"/>
    </location>
</feature>
<evidence type="ECO:0000256" key="4">
    <source>
        <dbReference type="ARBA" id="ARBA00022692"/>
    </source>
</evidence>
<feature type="transmembrane region" description="Helical" evidence="7">
    <location>
        <begin position="406"/>
        <end position="427"/>
    </location>
</feature>
<feature type="transmembrane region" description="Helical" evidence="7">
    <location>
        <begin position="468"/>
        <end position="495"/>
    </location>
</feature>
<dbReference type="PRINTS" id="PR01036">
    <property type="entry name" value="TCRTETB"/>
</dbReference>